<dbReference type="Proteomes" id="UP000811246">
    <property type="component" value="Chromosome 2"/>
</dbReference>
<gene>
    <name evidence="1" type="ORF">I3842_02G057500</name>
</gene>
<evidence type="ECO:0000313" key="1">
    <source>
        <dbReference type="EMBL" id="KAG6725973.1"/>
    </source>
</evidence>
<dbReference type="EMBL" id="CM031826">
    <property type="protein sequence ID" value="KAG6725973.1"/>
    <property type="molecule type" value="Genomic_DNA"/>
</dbReference>
<accession>A0A922FSQ6</accession>
<comment type="caution">
    <text evidence="1">The sequence shown here is derived from an EMBL/GenBank/DDBJ whole genome shotgun (WGS) entry which is preliminary data.</text>
</comment>
<protein>
    <submittedName>
        <fullName evidence="1">Uncharacterized protein</fullName>
    </submittedName>
</protein>
<proteinExistence type="predicted"/>
<name>A0A922FSQ6_CARIL</name>
<reference evidence="1" key="1">
    <citation type="submission" date="2021-01" db="EMBL/GenBank/DDBJ databases">
        <authorList>
            <person name="Lovell J.T."/>
            <person name="Bentley N."/>
            <person name="Bhattarai G."/>
            <person name="Jenkins J.W."/>
            <person name="Sreedasyam A."/>
            <person name="Alarcon Y."/>
            <person name="Bock C."/>
            <person name="Boston L."/>
            <person name="Carlson J."/>
            <person name="Cervantes K."/>
            <person name="Clermont K."/>
            <person name="Krom N."/>
            <person name="Kubenka K."/>
            <person name="Mamidi S."/>
            <person name="Mattison C."/>
            <person name="Monteros M."/>
            <person name="Pisani C."/>
            <person name="Plott C."/>
            <person name="Rajasekar S."/>
            <person name="Rhein H.S."/>
            <person name="Rohla C."/>
            <person name="Song M."/>
            <person name="Hilaire R.S."/>
            <person name="Shu S."/>
            <person name="Wells L."/>
            <person name="Wang X."/>
            <person name="Webber J."/>
            <person name="Heerema R.J."/>
            <person name="Klein P."/>
            <person name="Conner P."/>
            <person name="Grauke L."/>
            <person name="Grimwood J."/>
            <person name="Schmutz J."/>
            <person name="Randall J.J."/>
        </authorList>
    </citation>
    <scope>NUCLEOTIDE SEQUENCE</scope>
    <source>
        <tissue evidence="1">Leaf</tissue>
    </source>
</reference>
<evidence type="ECO:0000313" key="2">
    <source>
        <dbReference type="Proteomes" id="UP000811246"/>
    </source>
</evidence>
<sequence>MMGYVYRCCFYVGMSPLSTSCIFSTLISLHRHECTRRHHTCNIGPSLGVLNHAVRGLDHLSGPGMTISLLSACCTIFRISTVAFSVKSDHFLNWRWENDAFLIH</sequence>
<organism evidence="1 2">
    <name type="scientific">Carya illinoinensis</name>
    <name type="common">Pecan</name>
    <dbReference type="NCBI Taxonomy" id="32201"/>
    <lineage>
        <taxon>Eukaryota</taxon>
        <taxon>Viridiplantae</taxon>
        <taxon>Streptophyta</taxon>
        <taxon>Embryophyta</taxon>
        <taxon>Tracheophyta</taxon>
        <taxon>Spermatophyta</taxon>
        <taxon>Magnoliopsida</taxon>
        <taxon>eudicotyledons</taxon>
        <taxon>Gunneridae</taxon>
        <taxon>Pentapetalae</taxon>
        <taxon>rosids</taxon>
        <taxon>fabids</taxon>
        <taxon>Fagales</taxon>
        <taxon>Juglandaceae</taxon>
        <taxon>Carya</taxon>
    </lineage>
</organism>
<dbReference type="AlphaFoldDB" id="A0A922FSQ6"/>
<dbReference type="PROSITE" id="PS51257">
    <property type="entry name" value="PROKAR_LIPOPROTEIN"/>
    <property type="match status" value="1"/>
</dbReference>